<accession>A0A0F6A4Y3</accession>
<name>A0A0F6A4Y3_9GAMM</name>
<dbReference type="AlphaFoldDB" id="A0A0F6A4Y3"/>
<dbReference type="RefSeq" id="WP_046358260.1">
    <property type="nucleotide sequence ID" value="NZ_AUXW01000190.1"/>
</dbReference>
<dbReference type="PATRIC" id="fig|1129367.4.peg.4955"/>
<gene>
    <name evidence="1" type="ORF">N479_23230</name>
</gene>
<organism evidence="1 2">
    <name type="scientific">Pseudoalteromonas luteoviolacea S4054</name>
    <dbReference type="NCBI Taxonomy" id="1129367"/>
    <lineage>
        <taxon>Bacteria</taxon>
        <taxon>Pseudomonadati</taxon>
        <taxon>Pseudomonadota</taxon>
        <taxon>Gammaproteobacteria</taxon>
        <taxon>Alteromonadales</taxon>
        <taxon>Pseudoalteromonadaceae</taxon>
        <taxon>Pseudoalteromonas</taxon>
    </lineage>
</organism>
<protein>
    <submittedName>
        <fullName evidence="1">Uncharacterized protein</fullName>
    </submittedName>
</protein>
<dbReference type="EMBL" id="AUXW01000190">
    <property type="protein sequence ID" value="KKE81232.1"/>
    <property type="molecule type" value="Genomic_DNA"/>
</dbReference>
<sequence length="274" mass="30512">MKGLSHETQLELEYRLGSNEGMINILVPEDAIAERKAWSYGALAGSYFGRGVLLQLLGQNAKAEEAFSQVIANSKNSVGANLFEQDHSHQYALFIFALLVGDYEQANESAYVISKLGVTSSRLQAPSEVYVAFVELWLKNADSVKALIPSLEKIENKKNEKYIKSGFVNALKGVLDGNLSLVVDGIQNMLAAHKHEAKYLKEALDHNHFICIPALLLSIVAIRYGMDIKKAVEGSEVVLKTKMESPLDRPEIPEKTKFEVPVDLIPDYIIEKWY</sequence>
<comment type="caution">
    <text evidence="1">The sequence shown here is derived from an EMBL/GenBank/DDBJ whole genome shotgun (WGS) entry which is preliminary data.</text>
</comment>
<evidence type="ECO:0000313" key="2">
    <source>
        <dbReference type="Proteomes" id="UP000033434"/>
    </source>
</evidence>
<reference evidence="1 2" key="1">
    <citation type="journal article" date="2015" name="BMC Genomics">
        <title>Genome mining reveals unlocked bioactive potential of marine Gram-negative bacteria.</title>
        <authorList>
            <person name="Machado H."/>
            <person name="Sonnenschein E.C."/>
            <person name="Melchiorsen J."/>
            <person name="Gram L."/>
        </authorList>
    </citation>
    <scope>NUCLEOTIDE SEQUENCE [LARGE SCALE GENOMIC DNA]</scope>
    <source>
        <strain evidence="1 2">S4054</strain>
    </source>
</reference>
<dbReference type="Proteomes" id="UP000033434">
    <property type="component" value="Unassembled WGS sequence"/>
</dbReference>
<evidence type="ECO:0000313" key="1">
    <source>
        <dbReference type="EMBL" id="KKE81232.1"/>
    </source>
</evidence>
<proteinExistence type="predicted"/>